<evidence type="ECO:0000256" key="1">
    <source>
        <dbReference type="ARBA" id="ARBA00004141"/>
    </source>
</evidence>
<feature type="transmembrane region" description="Helical" evidence="7">
    <location>
        <begin position="531"/>
        <end position="553"/>
    </location>
</feature>
<protein>
    <recommendedName>
        <fullName evidence="7">Potassium transport protein</fullName>
    </recommendedName>
</protein>
<accession>A0AAN6HKY0</accession>
<dbReference type="PANTHER" id="PTHR31064:SF37">
    <property type="entry name" value="TRANSPORTER, PUTATIVE (EUROFUNG)-RELATED"/>
    <property type="match status" value="1"/>
</dbReference>
<keyword evidence="10" id="KW-1185">Reference proteome</keyword>
<evidence type="ECO:0000256" key="8">
    <source>
        <dbReference type="SAM" id="MobiDB-lite"/>
    </source>
</evidence>
<feature type="transmembrane region" description="Helical" evidence="7">
    <location>
        <begin position="492"/>
        <end position="511"/>
    </location>
</feature>
<keyword evidence="6 7" id="KW-0472">Membrane</keyword>
<comment type="similarity">
    <text evidence="7">Belongs to the TrkH potassium transport family.</text>
</comment>
<dbReference type="EMBL" id="JAAMOD010000005">
    <property type="protein sequence ID" value="KAF5248523.1"/>
    <property type="molecule type" value="Genomic_DNA"/>
</dbReference>
<keyword evidence="5 7" id="KW-0406">Ion transport</keyword>
<name>A0AAN6HKY0_FUSAU</name>
<keyword evidence="2 7" id="KW-0813">Transport</keyword>
<dbReference type="InterPro" id="IPR051143">
    <property type="entry name" value="TrkH_K-transport"/>
</dbReference>
<sequence>MLNLVTRRTLYLLLGSIRNYAYRFNWDWDADLREEHPRLDAVATKVWMVVPPINFITIHYAYFIFGSLIFSVIFWGSSQPSQSIDYIDCLFLVVSSFCDTGLNTVNLSQLTTWQQVLLFVLFIIGSALWVSFWTVMARKHAFEKRFEDIVRTEREARKRRAALRRSKPLGRFISFDKYKTSPASTGTSGILPGLGTILPGLGTKQKSETEKTDTNTNDLFTTTKPIRRAVTAPEEPISSDSDDNDSNRTHVAASSRIPPPTPSTGDHIQFASNISPRSGGRDRDSVSIYRRNDDTELDRHPSRASVADSDESEDFLLHWKKILGSHNTSKRGQFYDLSSDEREALGGCEYRALKVMSVTVPLYGFAWQAICGIALGAWINNNRPSAATVNAQNPWWCGIFLSASAFNNAGMSLNDAGMAAFQDGYFVLIVVGLLILAGNTAYPLLLRFFLWCSLRLLQLTTQPKTLGPWKETIEFILKYPRRVYTTLFPSGATWWLFLVIFVINTIDWVAFEVLNIGNKVVESMPVSDRIIAGWFQAIAVRAAGFAVVSIGSLYPAVQLLYMIMMYVSVYPVSITMRHSNVYEERSLGIYEDDPQVLEAENGTGHLPTISEAPEKPALRRRVTAAAQKTVKKSMTFHGVGVRPPPKGPDDNSRISFIAQQMRGQLAHDLWWLILPVLIIMIIETDHFNQQPLAYSIFNVLFEVVSAYGCVGLSVGAPGQSYSLAGGMHRGSKFVLCLVILRGRHRGLPVALDKAVRLPGENLAREEEEDSKIRRTNTMFRMASRESRAV</sequence>
<feature type="transmembrane region" description="Helical" evidence="7">
    <location>
        <begin position="116"/>
        <end position="136"/>
    </location>
</feature>
<feature type="transmembrane region" description="Helical" evidence="7">
    <location>
        <begin position="393"/>
        <end position="413"/>
    </location>
</feature>
<evidence type="ECO:0000313" key="9">
    <source>
        <dbReference type="EMBL" id="KAF5248523.1"/>
    </source>
</evidence>
<dbReference type="GO" id="GO:1990573">
    <property type="term" value="P:potassium ion import across plasma membrane"/>
    <property type="evidence" value="ECO:0007669"/>
    <property type="project" value="TreeGrafter"/>
</dbReference>
<dbReference type="PIRSF" id="PIRSF002450">
    <property type="entry name" value="K+_transpter_TRK"/>
    <property type="match status" value="1"/>
</dbReference>
<evidence type="ECO:0000256" key="7">
    <source>
        <dbReference type="PIRNR" id="PIRNR002450"/>
    </source>
</evidence>
<keyword evidence="4 7" id="KW-1133">Transmembrane helix</keyword>
<evidence type="ECO:0000256" key="3">
    <source>
        <dbReference type="ARBA" id="ARBA00022692"/>
    </source>
</evidence>
<evidence type="ECO:0000256" key="6">
    <source>
        <dbReference type="ARBA" id="ARBA00023136"/>
    </source>
</evidence>
<proteinExistence type="inferred from homology"/>
<feature type="transmembrane region" description="Helical" evidence="7">
    <location>
        <begin position="425"/>
        <end position="450"/>
    </location>
</feature>
<feature type="transmembrane region" description="Helical" evidence="7">
    <location>
        <begin position="360"/>
        <end position="381"/>
    </location>
</feature>
<evidence type="ECO:0000256" key="2">
    <source>
        <dbReference type="ARBA" id="ARBA00022448"/>
    </source>
</evidence>
<feature type="compositionally biased region" description="Polar residues" evidence="8">
    <location>
        <begin position="263"/>
        <end position="276"/>
    </location>
</feature>
<evidence type="ECO:0000256" key="4">
    <source>
        <dbReference type="ARBA" id="ARBA00022989"/>
    </source>
</evidence>
<keyword evidence="3 7" id="KW-0812">Transmembrane</keyword>
<comment type="caution">
    <text evidence="9">The sequence shown here is derived from an EMBL/GenBank/DDBJ whole genome shotgun (WGS) entry which is preliminary data.</text>
</comment>
<gene>
    <name evidence="9" type="ORF">FAUST_186</name>
</gene>
<keyword evidence="7" id="KW-0633">Potassium transport</keyword>
<evidence type="ECO:0000256" key="5">
    <source>
        <dbReference type="ARBA" id="ARBA00023065"/>
    </source>
</evidence>
<reference evidence="9 10" key="1">
    <citation type="submission" date="2020-02" db="EMBL/GenBank/DDBJ databases">
        <title>Identification and distribution of gene clusters putatively required for synthesis of sphingolipid metabolism inhibitors in phylogenetically diverse species of the filamentous fungus Fusarium.</title>
        <authorList>
            <person name="Kim H.-S."/>
            <person name="Busman M."/>
            <person name="Brown D.W."/>
            <person name="Divon H."/>
            <person name="Uhlig S."/>
            <person name="Proctor R.H."/>
        </authorList>
    </citation>
    <scope>NUCLEOTIDE SEQUENCE [LARGE SCALE GENOMIC DNA]</scope>
    <source>
        <strain evidence="9 10">NRRL 2903</strain>
    </source>
</reference>
<dbReference type="Pfam" id="PF02386">
    <property type="entry name" value="TrkH"/>
    <property type="match status" value="1"/>
</dbReference>
<dbReference type="AlphaFoldDB" id="A0AAN6HKY0"/>
<dbReference type="GO" id="GO:0005886">
    <property type="term" value="C:plasma membrane"/>
    <property type="evidence" value="ECO:0007669"/>
    <property type="project" value="InterPro"/>
</dbReference>
<dbReference type="GO" id="GO:0140107">
    <property type="term" value="F:high-affinity potassium ion transmembrane transporter activity"/>
    <property type="evidence" value="ECO:0007669"/>
    <property type="project" value="TreeGrafter"/>
</dbReference>
<comment type="subcellular location">
    <subcellularLocation>
        <location evidence="1">Membrane</location>
        <topology evidence="1">Multi-pass membrane protein</topology>
    </subcellularLocation>
</comment>
<keyword evidence="7" id="KW-0630">Potassium</keyword>
<dbReference type="InterPro" id="IPR015958">
    <property type="entry name" value="Trk1_fungi"/>
</dbReference>
<feature type="region of interest" description="Disordered" evidence="8">
    <location>
        <begin position="199"/>
        <end position="285"/>
    </location>
</feature>
<dbReference type="InterPro" id="IPR003445">
    <property type="entry name" value="Cat_transpt"/>
</dbReference>
<dbReference type="GO" id="GO:0030007">
    <property type="term" value="P:intracellular potassium ion homeostasis"/>
    <property type="evidence" value="ECO:0007669"/>
    <property type="project" value="UniProtKB-UniRule"/>
</dbReference>
<dbReference type="Proteomes" id="UP000537989">
    <property type="component" value="Unassembled WGS sequence"/>
</dbReference>
<evidence type="ECO:0000313" key="10">
    <source>
        <dbReference type="Proteomes" id="UP000537989"/>
    </source>
</evidence>
<dbReference type="PANTHER" id="PTHR31064">
    <property type="entry name" value="POTASSIUM TRANSPORT PROTEIN DDB_G0292412-RELATED"/>
    <property type="match status" value="1"/>
</dbReference>
<feature type="compositionally biased region" description="Low complexity" evidence="8">
    <location>
        <begin position="214"/>
        <end position="223"/>
    </location>
</feature>
<feature type="transmembrane region" description="Helical" evidence="7">
    <location>
        <begin position="53"/>
        <end position="74"/>
    </location>
</feature>
<organism evidence="9 10">
    <name type="scientific">Fusarium austroamericanum</name>
    <dbReference type="NCBI Taxonomy" id="282268"/>
    <lineage>
        <taxon>Eukaryota</taxon>
        <taxon>Fungi</taxon>
        <taxon>Dikarya</taxon>
        <taxon>Ascomycota</taxon>
        <taxon>Pezizomycotina</taxon>
        <taxon>Sordariomycetes</taxon>
        <taxon>Hypocreomycetidae</taxon>
        <taxon>Hypocreales</taxon>
        <taxon>Nectriaceae</taxon>
        <taxon>Fusarium</taxon>
    </lineage>
</organism>